<dbReference type="RefSeq" id="WP_007341490.1">
    <property type="nucleotide sequence ID" value="NZ_GL878494.1"/>
</dbReference>
<name>F2B9S4_9NEIS</name>
<gene>
    <name evidence="2" type="ORF">HMPREF9123_0478</name>
</gene>
<evidence type="ECO:0000256" key="1">
    <source>
        <dbReference type="SAM" id="MobiDB-lite"/>
    </source>
</evidence>
<dbReference type="EMBL" id="AFAY01000007">
    <property type="protein sequence ID" value="EGF11841.1"/>
    <property type="molecule type" value="Genomic_DNA"/>
</dbReference>
<accession>F2B9S4</accession>
<keyword evidence="3" id="KW-1185">Reference proteome</keyword>
<dbReference type="HOGENOM" id="CLU_124932_0_0_4"/>
<reference evidence="2 3" key="1">
    <citation type="submission" date="2011-02" db="EMBL/GenBank/DDBJ databases">
        <authorList>
            <person name="Muzny D."/>
            <person name="Qin X."/>
            <person name="Deng J."/>
            <person name="Jiang H."/>
            <person name="Liu Y."/>
            <person name="Qu J."/>
            <person name="Song X.-Z."/>
            <person name="Zhang L."/>
            <person name="Thornton R."/>
            <person name="Coyle M."/>
            <person name="Francisco L."/>
            <person name="Jackson L."/>
            <person name="Javaid M."/>
            <person name="Korchina V."/>
            <person name="Kovar C."/>
            <person name="Mata R."/>
            <person name="Mathew T."/>
            <person name="Ngo R."/>
            <person name="Nguyen L."/>
            <person name="Nguyen N."/>
            <person name="Okwuonu G."/>
            <person name="Ongeri F."/>
            <person name="Pham C."/>
            <person name="Simmons D."/>
            <person name="Wilczek-Boney K."/>
            <person name="Hale W."/>
            <person name="Jakkamsetti A."/>
            <person name="Pham P."/>
            <person name="Ruth R."/>
            <person name="San Lucas F."/>
            <person name="Warren J."/>
            <person name="Zhang J."/>
            <person name="Zhao Z."/>
            <person name="Zhou C."/>
            <person name="Zhu D."/>
            <person name="Lee S."/>
            <person name="Bess C."/>
            <person name="Blankenburg K."/>
            <person name="Forbes L."/>
            <person name="Fu Q."/>
            <person name="Gubbala S."/>
            <person name="Hirani K."/>
            <person name="Jayaseelan J.C."/>
            <person name="Lara F."/>
            <person name="Munidasa M."/>
            <person name="Palculict T."/>
            <person name="Patil S."/>
            <person name="Pu L.-L."/>
            <person name="Saada N."/>
            <person name="Tang L."/>
            <person name="Weissenberger G."/>
            <person name="Zhu Y."/>
            <person name="Hemphill L."/>
            <person name="Shang Y."/>
            <person name="Youmans B."/>
            <person name="Ayvaz T."/>
            <person name="Ross M."/>
            <person name="Santibanez J."/>
            <person name="Aqrawi P."/>
            <person name="Gross S."/>
            <person name="Joshi V."/>
            <person name="Fowler G."/>
            <person name="Nazareth L."/>
            <person name="Reid J."/>
            <person name="Worley K."/>
            <person name="Petrosino J."/>
            <person name="Highlander S."/>
            <person name="Gibbs R."/>
        </authorList>
    </citation>
    <scope>NUCLEOTIDE SEQUENCE [LARGE SCALE GENOMIC DNA]</scope>
    <source>
        <strain evidence="2 3">ATCC BAA-1200</strain>
    </source>
</reference>
<protein>
    <submittedName>
        <fullName evidence="2">Uncharacterized protein</fullName>
    </submittedName>
</protein>
<dbReference type="AlphaFoldDB" id="F2B9S4"/>
<evidence type="ECO:0000313" key="3">
    <source>
        <dbReference type="Proteomes" id="UP000004105"/>
    </source>
</evidence>
<organism evidence="2 3">
    <name type="scientific">Neisseria bacilliformis ATCC BAA-1200</name>
    <dbReference type="NCBI Taxonomy" id="888742"/>
    <lineage>
        <taxon>Bacteria</taxon>
        <taxon>Pseudomonadati</taxon>
        <taxon>Pseudomonadota</taxon>
        <taxon>Betaproteobacteria</taxon>
        <taxon>Neisseriales</taxon>
        <taxon>Neisseriaceae</taxon>
        <taxon>Neisseria</taxon>
    </lineage>
</organism>
<dbReference type="Proteomes" id="UP000004105">
    <property type="component" value="Unassembled WGS sequence"/>
</dbReference>
<evidence type="ECO:0000313" key="2">
    <source>
        <dbReference type="EMBL" id="EGF11841.1"/>
    </source>
</evidence>
<comment type="caution">
    <text evidence="2">The sequence shown here is derived from an EMBL/GenBank/DDBJ whole genome shotgun (WGS) entry which is preliminary data.</text>
</comment>
<sequence>MGSRQKQADKWREAAEKRGNQSFMPLRHDVLRSPVVQTLSGSAARLLLHLMAQYNGHNNGDLTATYASAGFPSKETLGKAIAELRGNGLITVSRQGGRNRCNLYAMTFLAIDHCGGKLDIEATARPPDDWKRRHYEMTPPPPLKPPDQTNATD</sequence>
<proteinExistence type="predicted"/>
<feature type="region of interest" description="Disordered" evidence="1">
    <location>
        <begin position="125"/>
        <end position="153"/>
    </location>
</feature>
<dbReference type="OrthoDB" id="8910510at2"/>